<sequence>MIAYIVCEGASDVELLQRVLPKELLNNIEIVAAGGLSAIKSLARSLVVRRQVPIAIVADADSVAPEVVQERLSSIEEIVKSVAIDTQVNEIESLVFCQNLIEQIRLCW</sequence>
<dbReference type="RefSeq" id="WP_190969665.1">
    <property type="nucleotide sequence ID" value="NZ_JACJTB010000035.1"/>
</dbReference>
<dbReference type="Proteomes" id="UP000603457">
    <property type="component" value="Unassembled WGS sequence"/>
</dbReference>
<protein>
    <recommendedName>
        <fullName evidence="3">Toprim domain-containing protein</fullName>
    </recommendedName>
</protein>
<keyword evidence="2" id="KW-1185">Reference proteome</keyword>
<evidence type="ECO:0000313" key="2">
    <source>
        <dbReference type="Proteomes" id="UP000603457"/>
    </source>
</evidence>
<comment type="caution">
    <text evidence="1">The sequence shown here is derived from an EMBL/GenBank/DDBJ whole genome shotgun (WGS) entry which is preliminary data.</text>
</comment>
<evidence type="ECO:0000313" key="1">
    <source>
        <dbReference type="EMBL" id="MBD2596961.1"/>
    </source>
</evidence>
<name>A0ABR8G174_9NOSO</name>
<proteinExistence type="predicted"/>
<gene>
    <name evidence="1" type="ORF">H6G74_21900</name>
</gene>
<accession>A0ABR8G174</accession>
<dbReference type="EMBL" id="JACJTB010000035">
    <property type="protein sequence ID" value="MBD2596961.1"/>
    <property type="molecule type" value="Genomic_DNA"/>
</dbReference>
<evidence type="ECO:0008006" key="3">
    <source>
        <dbReference type="Google" id="ProtNLM"/>
    </source>
</evidence>
<reference evidence="1 2" key="1">
    <citation type="journal article" date="2020" name="ISME J.">
        <title>Comparative genomics reveals insights into cyanobacterial evolution and habitat adaptation.</title>
        <authorList>
            <person name="Chen M.Y."/>
            <person name="Teng W.K."/>
            <person name="Zhao L."/>
            <person name="Hu C.X."/>
            <person name="Zhou Y.K."/>
            <person name="Han B.P."/>
            <person name="Song L.R."/>
            <person name="Shu W.S."/>
        </authorList>
    </citation>
    <scope>NUCLEOTIDE SEQUENCE [LARGE SCALE GENOMIC DNA]</scope>
    <source>
        <strain evidence="1 2">FACHB-130</strain>
    </source>
</reference>
<organism evidence="1 2">
    <name type="scientific">Nostoc spongiaeforme FACHB-130</name>
    <dbReference type="NCBI Taxonomy" id="1357510"/>
    <lineage>
        <taxon>Bacteria</taxon>
        <taxon>Bacillati</taxon>
        <taxon>Cyanobacteriota</taxon>
        <taxon>Cyanophyceae</taxon>
        <taxon>Nostocales</taxon>
        <taxon>Nostocaceae</taxon>
        <taxon>Nostoc</taxon>
    </lineage>
</organism>